<dbReference type="AlphaFoldDB" id="A0AAW1GSE1"/>
<sequence>MCYIFFSNFIVDIESNVVGAKRTKMNVKSKGKKKVTIDERVQQTKKAVVVESDERDSEMSGSDDEDFEENVTTAVKVATQIGKTTKGKKHTGKSLDDVVTKKFEVGETSKKRQLEKTVRLKIGSRKDENAKKKVLAGHGSPAPLYELISMLTVAQKIDVEDIGFGGLLELKEKAFYHFMIDWLVEYYDHVSQMLLISEHNKFVITKHDVYDVFMLPCTEKTVKLTSNKKKDNPDTELVTLWRENFNVGPKDEISLERVKEEMLKLVKGGADFKKLFVIYTMGTFLAPTVHNRADLRLVTAVEDVARIGQQDWCSYVLDRLNFTVKSWRLNNSKSIGGCLFFLQLVYFHRLTWRGSPSKSTLPLLQHWTYEGLKKRMSEEMEAYSLNRGCFGIGTWDHNTYPVSLNQPKRFYRLSTKVATISEEEDDDTYLKIKLPAGVLSDRQLRQKYSDFHLQKWMTTKRNLELVARLHDNMAKELEAFEEGLVQTQHEAVLSTRGDDIEQPSQLSWTQALKDPSFLAEFHAVGRKVDEFIAIQLVEPPSFDLGLGLGGNVCEKESGTSKTVVAEKRVDRKVTIRYTRAAVKKGAAKTGDSRTSNVVDAAM</sequence>
<evidence type="ECO:0000313" key="1">
    <source>
        <dbReference type="EMBL" id="KAK9663819.1"/>
    </source>
</evidence>
<proteinExistence type="predicted"/>
<accession>A0AAW1GSE1</accession>
<gene>
    <name evidence="1" type="ORF">RND81_14G000500</name>
</gene>
<organism evidence="1 2">
    <name type="scientific">Saponaria officinalis</name>
    <name type="common">Common soapwort</name>
    <name type="synonym">Lychnis saponaria</name>
    <dbReference type="NCBI Taxonomy" id="3572"/>
    <lineage>
        <taxon>Eukaryota</taxon>
        <taxon>Viridiplantae</taxon>
        <taxon>Streptophyta</taxon>
        <taxon>Embryophyta</taxon>
        <taxon>Tracheophyta</taxon>
        <taxon>Spermatophyta</taxon>
        <taxon>Magnoliopsida</taxon>
        <taxon>eudicotyledons</taxon>
        <taxon>Gunneridae</taxon>
        <taxon>Pentapetalae</taxon>
        <taxon>Caryophyllales</taxon>
        <taxon>Caryophyllaceae</taxon>
        <taxon>Caryophylleae</taxon>
        <taxon>Saponaria</taxon>
    </lineage>
</organism>
<keyword evidence="2" id="KW-1185">Reference proteome</keyword>
<evidence type="ECO:0000313" key="2">
    <source>
        <dbReference type="Proteomes" id="UP001443914"/>
    </source>
</evidence>
<dbReference type="Proteomes" id="UP001443914">
    <property type="component" value="Unassembled WGS sequence"/>
</dbReference>
<comment type="caution">
    <text evidence="1">The sequence shown here is derived from an EMBL/GenBank/DDBJ whole genome shotgun (WGS) entry which is preliminary data.</text>
</comment>
<dbReference type="PANTHER" id="PTHR34835:SF34">
    <property type="entry name" value="OS08G0555500 PROTEIN"/>
    <property type="match status" value="1"/>
</dbReference>
<dbReference type="EMBL" id="JBDFQZ010000014">
    <property type="protein sequence ID" value="KAK9663819.1"/>
    <property type="molecule type" value="Genomic_DNA"/>
</dbReference>
<name>A0AAW1GSE1_SAPOF</name>
<dbReference type="PANTHER" id="PTHR34835">
    <property type="entry name" value="OS07G0283600 PROTEIN-RELATED"/>
    <property type="match status" value="1"/>
</dbReference>
<protein>
    <submittedName>
        <fullName evidence="1">Uncharacterized protein</fullName>
    </submittedName>
</protein>
<reference evidence="1" key="1">
    <citation type="submission" date="2024-03" db="EMBL/GenBank/DDBJ databases">
        <title>WGS assembly of Saponaria officinalis var. Norfolk2.</title>
        <authorList>
            <person name="Jenkins J."/>
            <person name="Shu S."/>
            <person name="Grimwood J."/>
            <person name="Barry K."/>
            <person name="Goodstein D."/>
            <person name="Schmutz J."/>
            <person name="Leebens-Mack J."/>
            <person name="Osbourn A."/>
        </authorList>
    </citation>
    <scope>NUCLEOTIDE SEQUENCE [LARGE SCALE GENOMIC DNA]</scope>
    <source>
        <strain evidence="1">JIC</strain>
    </source>
</reference>